<accession>A0ABQ4BRM3</accession>
<keyword evidence="2" id="KW-1185">Reference proteome</keyword>
<dbReference type="EMBL" id="BOMS01000169">
    <property type="protein sequence ID" value="GIE73314.1"/>
    <property type="molecule type" value="Genomic_DNA"/>
</dbReference>
<evidence type="ECO:0000313" key="1">
    <source>
        <dbReference type="EMBL" id="GIE73314.1"/>
    </source>
</evidence>
<name>A0ABQ4BRM3_9ACTN</name>
<organism evidence="1 2">
    <name type="scientific">Actinoplanes palleronii</name>
    <dbReference type="NCBI Taxonomy" id="113570"/>
    <lineage>
        <taxon>Bacteria</taxon>
        <taxon>Bacillati</taxon>
        <taxon>Actinomycetota</taxon>
        <taxon>Actinomycetes</taxon>
        <taxon>Micromonosporales</taxon>
        <taxon>Micromonosporaceae</taxon>
        <taxon>Actinoplanes</taxon>
    </lineage>
</organism>
<protein>
    <submittedName>
        <fullName evidence="1">Uncharacterized protein</fullName>
    </submittedName>
</protein>
<reference evidence="1 2" key="1">
    <citation type="submission" date="2021-01" db="EMBL/GenBank/DDBJ databases">
        <title>Whole genome shotgun sequence of Actinoplanes palleronii NBRC 14916.</title>
        <authorList>
            <person name="Komaki H."/>
            <person name="Tamura T."/>
        </authorList>
    </citation>
    <scope>NUCLEOTIDE SEQUENCE [LARGE SCALE GENOMIC DNA]</scope>
    <source>
        <strain evidence="1 2">NBRC 14916</strain>
    </source>
</reference>
<dbReference type="RefSeq" id="WP_203830920.1">
    <property type="nucleotide sequence ID" value="NZ_BAAATY010000062.1"/>
</dbReference>
<gene>
    <name evidence="1" type="ORF">Apa02nite_094220</name>
</gene>
<proteinExistence type="predicted"/>
<sequence length="51" mass="5265">MSAVATALVLALALAGCSVYRTSAGLVGFRPGPGTDEITVSYVQRPVELQQ</sequence>
<evidence type="ECO:0000313" key="2">
    <source>
        <dbReference type="Proteomes" id="UP000624709"/>
    </source>
</evidence>
<dbReference type="Proteomes" id="UP000624709">
    <property type="component" value="Unassembled WGS sequence"/>
</dbReference>
<comment type="caution">
    <text evidence="1">The sequence shown here is derived from an EMBL/GenBank/DDBJ whole genome shotgun (WGS) entry which is preliminary data.</text>
</comment>